<evidence type="ECO:0008006" key="4">
    <source>
        <dbReference type="Google" id="ProtNLM"/>
    </source>
</evidence>
<keyword evidence="2" id="KW-0614">Plasmid</keyword>
<keyword evidence="1" id="KW-0472">Membrane</keyword>
<proteinExistence type="predicted"/>
<reference evidence="3" key="1">
    <citation type="journal article" date="2019" name="Int. J. Syst. Evol. Microbiol.">
        <title>The Global Catalogue of Microorganisms (GCM) 10K type strain sequencing project: providing services to taxonomists for standard genome sequencing and annotation.</title>
        <authorList>
            <consortium name="The Broad Institute Genomics Platform"/>
            <consortium name="The Broad Institute Genome Sequencing Center for Infectious Disease"/>
            <person name="Wu L."/>
            <person name="Ma J."/>
        </authorList>
    </citation>
    <scope>NUCLEOTIDE SEQUENCE [LARGE SCALE GENOMIC DNA]</scope>
    <source>
        <strain evidence="3">NBRC 108728</strain>
    </source>
</reference>
<evidence type="ECO:0000256" key="1">
    <source>
        <dbReference type="SAM" id="Phobius"/>
    </source>
</evidence>
<evidence type="ECO:0000313" key="2">
    <source>
        <dbReference type="EMBL" id="BDZ52803.1"/>
    </source>
</evidence>
<keyword evidence="1" id="KW-1133">Transmembrane helix</keyword>
<dbReference type="Proteomes" id="UP001321486">
    <property type="component" value="Plasmid pNBRC108728a"/>
</dbReference>
<feature type="transmembrane region" description="Helical" evidence="1">
    <location>
        <begin position="75"/>
        <end position="99"/>
    </location>
</feature>
<accession>A0ABN6Y9W6</accession>
<protein>
    <recommendedName>
        <fullName evidence="4">DUF304 domain-containing protein</fullName>
    </recommendedName>
</protein>
<name>A0ABN6Y9W6_9MICO</name>
<organism evidence="2 3">
    <name type="scientific">Frondihabitans sucicola</name>
    <dbReference type="NCBI Taxonomy" id="1268041"/>
    <lineage>
        <taxon>Bacteria</taxon>
        <taxon>Bacillati</taxon>
        <taxon>Actinomycetota</taxon>
        <taxon>Actinomycetes</taxon>
        <taxon>Micrococcales</taxon>
        <taxon>Microbacteriaceae</taxon>
        <taxon>Frondihabitans</taxon>
    </lineage>
</organism>
<sequence>MARSFGRRLWSGQTLDVEAHTDTALSPGRHWQSYYGIQAAATLVATVVTAWVGSVGFATIMNQVSLHPGEKTKDLWVYVAPWAFVFLTIVVARVITVWARGQLRFHQSLWLAIIAQRLHREFDIELTDLNRALIFVPFLKHPKSPYLLRDRLTFRHGEHETIRIQVPTLPDQLMSIRVLRGGDWVVPPRRNPEG</sequence>
<dbReference type="EMBL" id="AP027733">
    <property type="protein sequence ID" value="BDZ52803.1"/>
    <property type="molecule type" value="Genomic_DNA"/>
</dbReference>
<geneLocation type="plasmid" evidence="2 3">
    <name>pNBRC108728a</name>
</geneLocation>
<gene>
    <name evidence="2" type="ORF">GCM10025867_50440</name>
</gene>
<keyword evidence="1" id="KW-0812">Transmembrane</keyword>
<keyword evidence="3" id="KW-1185">Reference proteome</keyword>
<feature type="transmembrane region" description="Helical" evidence="1">
    <location>
        <begin position="39"/>
        <end position="60"/>
    </location>
</feature>
<evidence type="ECO:0000313" key="3">
    <source>
        <dbReference type="Proteomes" id="UP001321486"/>
    </source>
</evidence>